<dbReference type="PANTHER" id="PTHR13904">
    <property type="entry name" value="PRE-MRNA SPLICING FACTOR PRP31"/>
    <property type="match status" value="1"/>
</dbReference>
<feature type="region of interest" description="Disordered" evidence="9">
    <location>
        <begin position="1"/>
        <end position="51"/>
    </location>
</feature>
<dbReference type="FunFam" id="1.10.287.4070:FF:000003">
    <property type="entry name" value="U4/U6 small nuclear ribonucleoprotein PRP31"/>
    <property type="match status" value="1"/>
</dbReference>
<sequence>MDEDLLQDLEDLGEDEDNVDVKEEDLDDDEDDKDVIDMDGVDDEGDDDEEQQAADAILAASIKSADNIRAIARLSGSRLFRDVLQKIETFKSIEREPAQNTGPVEDDPEYALIVQANNLVVDIDNEILTVHKFLRDHYAPKFPELESLLQNPLDYAKTVKFIGNEMDLTKVDLKSFLPTATVMVITVTATTTNGRPLSDEEMLKVDETCQMALDLDAAKRTILEYVESRMGFIAPNLSALVGSTVAAKMMGMAGGVTALTKIPACNIVVLGNLKKTNTGFASGGQMKHAGVIFSSPLVLQTPTDYKRKAARKLAAKCALAARVDASREAMDGSLGSKFRADVEKQLEMMQAPPPGKAVKALPIPDEGPKKRRGGKRARQAKEKRAMTELRKAQNRMAFNTPEEEVGYGGDSTKGLGLIGGSTGKVRAATADPRLASKVSVSVTKKLKTFHHGGTSSMTSGLSSSVAFTPVKGIELENPEAAKQRAEANARDRYFGSSSFLKVEKKRPADEMTK</sequence>
<dbReference type="PROSITE" id="PS51358">
    <property type="entry name" value="NOP"/>
    <property type="match status" value="1"/>
</dbReference>
<reference evidence="11" key="1">
    <citation type="submission" date="2020-05" db="EMBL/GenBank/DDBJ databases">
        <title>Phylogenomic resolution of chytrid fungi.</title>
        <authorList>
            <person name="Stajich J.E."/>
            <person name="Amses K."/>
            <person name="Simmons R."/>
            <person name="Seto K."/>
            <person name="Myers J."/>
            <person name="Bonds A."/>
            <person name="Quandt C.A."/>
            <person name="Barry K."/>
            <person name="Liu P."/>
            <person name="Grigoriev I."/>
            <person name="Longcore J.E."/>
            <person name="James T.Y."/>
        </authorList>
    </citation>
    <scope>NUCLEOTIDE SEQUENCE</scope>
    <source>
        <strain evidence="11">JEL0318</strain>
    </source>
</reference>
<dbReference type="InterPro" id="IPR042239">
    <property type="entry name" value="Nop_C"/>
</dbReference>
<dbReference type="Pfam" id="PF01798">
    <property type="entry name" value="Nop"/>
    <property type="match status" value="1"/>
</dbReference>
<evidence type="ECO:0000256" key="9">
    <source>
        <dbReference type="SAM" id="MobiDB-lite"/>
    </source>
</evidence>
<dbReference type="FunFam" id="1.10.246.90:FF:000002">
    <property type="entry name" value="U4/U6 small nuclear ribonucleoprotein Prp31"/>
    <property type="match status" value="1"/>
</dbReference>
<feature type="domain" description="Nop" evidence="10">
    <location>
        <begin position="233"/>
        <end position="351"/>
    </location>
</feature>
<dbReference type="GO" id="GO:0071011">
    <property type="term" value="C:precatalytic spliceosome"/>
    <property type="evidence" value="ECO:0007669"/>
    <property type="project" value="TreeGrafter"/>
</dbReference>
<evidence type="ECO:0000256" key="5">
    <source>
        <dbReference type="ARBA" id="ARBA00022884"/>
    </source>
</evidence>
<feature type="compositionally biased region" description="Basic residues" evidence="9">
    <location>
        <begin position="369"/>
        <end position="378"/>
    </location>
</feature>
<dbReference type="InterPro" id="IPR036070">
    <property type="entry name" value="Nop_dom_sf"/>
</dbReference>
<comment type="similarity">
    <text evidence="2">Belongs to the PRP31 family.</text>
</comment>
<dbReference type="SMART" id="SM00931">
    <property type="entry name" value="NOSIC"/>
    <property type="match status" value="1"/>
</dbReference>
<keyword evidence="4" id="KW-0747">Spliceosome</keyword>
<keyword evidence="8" id="KW-0687">Ribonucleoprotein</keyword>
<dbReference type="Proteomes" id="UP001212841">
    <property type="component" value="Unassembled WGS sequence"/>
</dbReference>
<name>A0AAD5X764_9FUNG</name>
<dbReference type="GO" id="GO:0005687">
    <property type="term" value="C:U4 snRNP"/>
    <property type="evidence" value="ECO:0007669"/>
    <property type="project" value="TreeGrafter"/>
</dbReference>
<dbReference type="AlphaFoldDB" id="A0AAD5X764"/>
<keyword evidence="12" id="KW-1185">Reference proteome</keyword>
<evidence type="ECO:0000256" key="1">
    <source>
        <dbReference type="ARBA" id="ARBA00004123"/>
    </source>
</evidence>
<proteinExistence type="inferred from homology"/>
<dbReference type="SUPFAM" id="SSF89124">
    <property type="entry name" value="Nop domain"/>
    <property type="match status" value="1"/>
</dbReference>
<evidence type="ECO:0000256" key="7">
    <source>
        <dbReference type="ARBA" id="ARBA00023242"/>
    </source>
</evidence>
<dbReference type="InterPro" id="IPR019175">
    <property type="entry name" value="Prp31_C"/>
</dbReference>
<dbReference type="InterPro" id="IPR002687">
    <property type="entry name" value="Nop_dom"/>
</dbReference>
<keyword evidence="6" id="KW-0508">mRNA splicing</keyword>
<dbReference type="EMBL" id="JADGJD010000151">
    <property type="protein sequence ID" value="KAJ3054216.1"/>
    <property type="molecule type" value="Genomic_DNA"/>
</dbReference>
<evidence type="ECO:0000256" key="3">
    <source>
        <dbReference type="ARBA" id="ARBA00022664"/>
    </source>
</evidence>
<dbReference type="InterPro" id="IPR027105">
    <property type="entry name" value="Prp31"/>
</dbReference>
<comment type="subcellular location">
    <subcellularLocation>
        <location evidence="1">Nucleus</location>
    </subcellularLocation>
</comment>
<comment type="caution">
    <text evidence="11">The sequence shown here is derived from an EMBL/GenBank/DDBJ whole genome shotgun (WGS) entry which is preliminary data.</text>
</comment>
<organism evidence="11 12">
    <name type="scientific">Rhizophlyctis rosea</name>
    <dbReference type="NCBI Taxonomy" id="64517"/>
    <lineage>
        <taxon>Eukaryota</taxon>
        <taxon>Fungi</taxon>
        <taxon>Fungi incertae sedis</taxon>
        <taxon>Chytridiomycota</taxon>
        <taxon>Chytridiomycota incertae sedis</taxon>
        <taxon>Chytridiomycetes</taxon>
        <taxon>Rhizophlyctidales</taxon>
        <taxon>Rhizophlyctidaceae</taxon>
        <taxon>Rhizophlyctis</taxon>
    </lineage>
</organism>
<keyword evidence="3" id="KW-0507">mRNA processing</keyword>
<evidence type="ECO:0000256" key="2">
    <source>
        <dbReference type="ARBA" id="ARBA00005572"/>
    </source>
</evidence>
<evidence type="ECO:0000256" key="8">
    <source>
        <dbReference type="ARBA" id="ARBA00023274"/>
    </source>
</evidence>
<feature type="region of interest" description="Disordered" evidence="9">
    <location>
        <begin position="350"/>
        <end position="383"/>
    </location>
</feature>
<dbReference type="Pfam" id="PF09785">
    <property type="entry name" value="Prp31_C"/>
    <property type="match status" value="1"/>
</dbReference>
<protein>
    <submittedName>
        <fullName evidence="11">U4/U6-U5 snRNP complex subunit prp31</fullName>
    </submittedName>
</protein>
<evidence type="ECO:0000256" key="6">
    <source>
        <dbReference type="ARBA" id="ARBA00023187"/>
    </source>
</evidence>
<accession>A0AAD5X764</accession>
<dbReference type="GO" id="GO:0046540">
    <property type="term" value="C:U4/U6 x U5 tri-snRNP complex"/>
    <property type="evidence" value="ECO:0007669"/>
    <property type="project" value="InterPro"/>
</dbReference>
<dbReference type="GO" id="GO:0000244">
    <property type="term" value="P:spliceosomal tri-snRNP complex assembly"/>
    <property type="evidence" value="ECO:0007669"/>
    <property type="project" value="InterPro"/>
</dbReference>
<evidence type="ECO:0000259" key="10">
    <source>
        <dbReference type="PROSITE" id="PS51358"/>
    </source>
</evidence>
<dbReference type="GO" id="GO:0003723">
    <property type="term" value="F:RNA binding"/>
    <property type="evidence" value="ECO:0007669"/>
    <property type="project" value="UniProtKB-KW"/>
</dbReference>
<keyword evidence="7" id="KW-0539">Nucleus</keyword>
<evidence type="ECO:0000313" key="12">
    <source>
        <dbReference type="Proteomes" id="UP001212841"/>
    </source>
</evidence>
<dbReference type="Gene3D" id="1.10.287.4070">
    <property type="match status" value="1"/>
</dbReference>
<dbReference type="PANTHER" id="PTHR13904:SF0">
    <property type="entry name" value="U4_U6 SMALL NUCLEAR RIBONUCLEOPROTEIN PRP31"/>
    <property type="match status" value="1"/>
</dbReference>
<evidence type="ECO:0000256" key="4">
    <source>
        <dbReference type="ARBA" id="ARBA00022728"/>
    </source>
</evidence>
<evidence type="ECO:0000313" key="11">
    <source>
        <dbReference type="EMBL" id="KAJ3054216.1"/>
    </source>
</evidence>
<dbReference type="Gene3D" id="1.10.246.90">
    <property type="entry name" value="Nop domain"/>
    <property type="match status" value="1"/>
</dbReference>
<keyword evidence="5" id="KW-0694">RNA-binding</keyword>
<dbReference type="InterPro" id="IPR012976">
    <property type="entry name" value="NOSIC"/>
</dbReference>
<gene>
    <name evidence="11" type="primary">PRP31</name>
    <name evidence="11" type="ORF">HK097_002385</name>
</gene>